<dbReference type="Pfam" id="PF24845">
    <property type="entry name" value="DUF7721"/>
    <property type="match status" value="1"/>
</dbReference>
<evidence type="ECO:0000313" key="4">
    <source>
        <dbReference type="Proteomes" id="UP000706124"/>
    </source>
</evidence>
<dbReference type="EMBL" id="SRPO01000058">
    <property type="protein sequence ID" value="KAG5944277.1"/>
    <property type="molecule type" value="Genomic_DNA"/>
</dbReference>
<evidence type="ECO:0000259" key="2">
    <source>
        <dbReference type="Pfam" id="PF24845"/>
    </source>
</evidence>
<organism evidence="3 4">
    <name type="scientific">Claviceps pazoutovae</name>
    <dbReference type="NCBI Taxonomy" id="1649127"/>
    <lineage>
        <taxon>Eukaryota</taxon>
        <taxon>Fungi</taxon>
        <taxon>Dikarya</taxon>
        <taxon>Ascomycota</taxon>
        <taxon>Pezizomycotina</taxon>
        <taxon>Sordariomycetes</taxon>
        <taxon>Hypocreomycetidae</taxon>
        <taxon>Hypocreales</taxon>
        <taxon>Clavicipitaceae</taxon>
        <taxon>Claviceps</taxon>
    </lineage>
</organism>
<dbReference type="PANTHER" id="PTHR39477:SF1">
    <property type="entry name" value="BETA-FLANKING PROTEIN"/>
    <property type="match status" value="1"/>
</dbReference>
<sequence>MDKFVGMGKDILQQHLSGQGQKNQDHNSSAEGAALPDEALKMAQQHAAGANAGGSDLFANIMSAVGQRQGKLQSEEIDEQDAVKQHQQAYQNDGKGDSSTLGTAAAMQALKLFTQSNRSVSSTSGQGAFLGMAMTEASKLFDDKAAQGKVQGGASKENVVQHAVETAMKMYFKSQATSQGGLAGMAAKFLG</sequence>
<dbReference type="PANTHER" id="PTHR39477">
    <property type="entry name" value="CHROMOSOME 8, WHOLE GENOME SHOTGUN SEQUENCE"/>
    <property type="match status" value="1"/>
</dbReference>
<protein>
    <recommendedName>
        <fullName evidence="2">DUF7721 domain-containing protein</fullName>
    </recommendedName>
</protein>
<dbReference type="InterPro" id="IPR056138">
    <property type="entry name" value="DUF7721"/>
</dbReference>
<evidence type="ECO:0000313" key="3">
    <source>
        <dbReference type="EMBL" id="KAG5944277.1"/>
    </source>
</evidence>
<feature type="compositionally biased region" description="Polar residues" evidence="1">
    <location>
        <begin position="85"/>
        <end position="99"/>
    </location>
</feature>
<dbReference type="OrthoDB" id="2290255at2759"/>
<name>A0A9P7MH79_9HYPO</name>
<accession>A0A9P7MH79</accession>
<dbReference type="Proteomes" id="UP000706124">
    <property type="component" value="Unassembled WGS sequence"/>
</dbReference>
<feature type="domain" description="DUF7721" evidence="2">
    <location>
        <begin position="38"/>
        <end position="116"/>
    </location>
</feature>
<keyword evidence="4" id="KW-1185">Reference proteome</keyword>
<comment type="caution">
    <text evidence="3">The sequence shown here is derived from an EMBL/GenBank/DDBJ whole genome shotgun (WGS) entry which is preliminary data.</text>
</comment>
<feature type="region of interest" description="Disordered" evidence="1">
    <location>
        <begin position="16"/>
        <end position="47"/>
    </location>
</feature>
<proteinExistence type="predicted"/>
<feature type="compositionally biased region" description="Polar residues" evidence="1">
    <location>
        <begin position="16"/>
        <end position="30"/>
    </location>
</feature>
<gene>
    <name evidence="3" type="ORF">E4U60_006128</name>
</gene>
<dbReference type="AlphaFoldDB" id="A0A9P7MH79"/>
<reference evidence="3 4" key="1">
    <citation type="journal article" date="2020" name="bioRxiv">
        <title>Whole genome comparisons of ergot fungi reveals the divergence and evolution of species within the genus Claviceps are the result of varying mechanisms driving genome evolution and host range expansion.</title>
        <authorList>
            <person name="Wyka S.A."/>
            <person name="Mondo S.J."/>
            <person name="Liu M."/>
            <person name="Dettman J."/>
            <person name="Nalam V."/>
            <person name="Broders K.D."/>
        </authorList>
    </citation>
    <scope>NUCLEOTIDE SEQUENCE [LARGE SCALE GENOMIC DNA]</scope>
    <source>
        <strain evidence="3 4">CCC 1485</strain>
    </source>
</reference>
<evidence type="ECO:0000256" key="1">
    <source>
        <dbReference type="SAM" id="MobiDB-lite"/>
    </source>
</evidence>
<feature type="region of interest" description="Disordered" evidence="1">
    <location>
        <begin position="72"/>
        <end position="99"/>
    </location>
</feature>